<evidence type="ECO:0000313" key="3">
    <source>
        <dbReference type="EMBL" id="TQE95493.1"/>
    </source>
</evidence>
<sequence length="421" mass="47419">MADVIIIGGGPAGAALGCYLSRAGIDNIIFEGANFPRAHVGESLVTSTVAIFKELGFLQTMEEAGFVRKFGAAWHAPGGRSLSLRFNAVPEEGIDQDYTYHVDRAQFDLLLLKHAEKLGSRVYQGTHVRRVLLDEAGQARGVCVQVGNSEVEVPARVVVDASGRNTLLGRQLRLKQKDPIFNQYAVHAWFKNLDRGEGEEADYIHIYFLPVERGWVWQIPINDEITSIGVVAEKDIFKGSREDIEGYFLRHAHMNPDLAHAMRHAVRVTEFNAEGDYSYSMRRFVGDGYLLVGDAARFVDPIFSSGVSVALFSAKFAAERIAHAFALGDFGEHVFLPYEEKLRAGVEIWYEFIRLYYKLLPLFTHFVQSPQYRREIERLLQGLVFDRKEAQVLQAMREYIAKVEASENHLLRGQLSPIPID</sequence>
<keyword evidence="4" id="KW-1185">Reference proteome</keyword>
<accession>A0A540VH75</accession>
<dbReference type="InParanoid" id="A0A540VH75"/>
<evidence type="ECO:0000259" key="2">
    <source>
        <dbReference type="Pfam" id="PF01494"/>
    </source>
</evidence>
<dbReference type="InterPro" id="IPR050816">
    <property type="entry name" value="Flavin-dep_Halogenase_NPB"/>
</dbReference>
<dbReference type="InterPro" id="IPR036188">
    <property type="entry name" value="FAD/NAD-bd_sf"/>
</dbReference>
<organism evidence="3 4">
    <name type="scientific">Litorilinea aerophila</name>
    <dbReference type="NCBI Taxonomy" id="1204385"/>
    <lineage>
        <taxon>Bacteria</taxon>
        <taxon>Bacillati</taxon>
        <taxon>Chloroflexota</taxon>
        <taxon>Caldilineae</taxon>
        <taxon>Caldilineales</taxon>
        <taxon>Caldilineaceae</taxon>
        <taxon>Litorilinea</taxon>
    </lineage>
</organism>
<dbReference type="InterPro" id="IPR002938">
    <property type="entry name" value="FAD-bd"/>
</dbReference>
<protein>
    <submittedName>
        <fullName evidence="3">NAD(P)/FAD-dependent oxidoreductase</fullName>
    </submittedName>
</protein>
<evidence type="ECO:0000256" key="1">
    <source>
        <dbReference type="ARBA" id="ARBA00038396"/>
    </source>
</evidence>
<comment type="caution">
    <text evidence="3">The sequence shown here is derived from an EMBL/GenBank/DDBJ whole genome shotgun (WGS) entry which is preliminary data.</text>
</comment>
<dbReference type="RefSeq" id="WP_141610312.1">
    <property type="nucleotide sequence ID" value="NZ_VIGC02000013.1"/>
</dbReference>
<proteinExistence type="inferred from homology"/>
<dbReference type="PRINTS" id="PR00420">
    <property type="entry name" value="RNGMNOXGNASE"/>
</dbReference>
<dbReference type="Proteomes" id="UP000317371">
    <property type="component" value="Unassembled WGS sequence"/>
</dbReference>
<evidence type="ECO:0000313" key="4">
    <source>
        <dbReference type="Proteomes" id="UP000317371"/>
    </source>
</evidence>
<gene>
    <name evidence="3" type="ORF">FKZ61_11665</name>
</gene>
<dbReference type="EMBL" id="VIGC01000013">
    <property type="protein sequence ID" value="TQE95493.1"/>
    <property type="molecule type" value="Genomic_DNA"/>
</dbReference>
<comment type="similarity">
    <text evidence="1">Belongs to the flavin-dependent halogenase family. Bacterial tryptophan halogenase subfamily.</text>
</comment>
<dbReference type="PANTHER" id="PTHR43747">
    <property type="entry name" value="FAD-BINDING PROTEIN"/>
    <property type="match status" value="1"/>
</dbReference>
<feature type="domain" description="FAD-binding" evidence="2">
    <location>
        <begin position="2"/>
        <end position="324"/>
    </location>
</feature>
<reference evidence="3 4" key="1">
    <citation type="submission" date="2019-06" db="EMBL/GenBank/DDBJ databases">
        <title>Genome sequence of Litorilinea aerophila BAA-2444.</title>
        <authorList>
            <person name="Maclea K.S."/>
            <person name="Maurais E.G."/>
            <person name="Iannazzi L.C."/>
        </authorList>
    </citation>
    <scope>NUCLEOTIDE SEQUENCE [LARGE SCALE GENOMIC DNA]</scope>
    <source>
        <strain evidence="3 4">ATCC BAA-2444</strain>
    </source>
</reference>
<dbReference type="GO" id="GO:0071949">
    <property type="term" value="F:FAD binding"/>
    <property type="evidence" value="ECO:0007669"/>
    <property type="project" value="InterPro"/>
</dbReference>
<dbReference type="PANTHER" id="PTHR43747:SF1">
    <property type="entry name" value="SLR1998 PROTEIN"/>
    <property type="match status" value="1"/>
</dbReference>
<dbReference type="Gene3D" id="3.50.50.60">
    <property type="entry name" value="FAD/NAD(P)-binding domain"/>
    <property type="match status" value="1"/>
</dbReference>
<dbReference type="AlphaFoldDB" id="A0A540VH75"/>
<dbReference type="SUPFAM" id="SSF51905">
    <property type="entry name" value="FAD/NAD(P)-binding domain"/>
    <property type="match status" value="1"/>
</dbReference>
<dbReference type="Pfam" id="PF01494">
    <property type="entry name" value="FAD_binding_3"/>
    <property type="match status" value="1"/>
</dbReference>
<name>A0A540VH75_9CHLR</name>
<dbReference type="OrthoDB" id="103324at2"/>